<evidence type="ECO:0000313" key="12">
    <source>
        <dbReference type="EMBL" id="SKB47669.1"/>
    </source>
</evidence>
<evidence type="ECO:0000256" key="2">
    <source>
        <dbReference type="ARBA" id="ARBA00022448"/>
    </source>
</evidence>
<dbReference type="PANTHER" id="PTHR33162:SF1">
    <property type="entry name" value="SEC-INDEPENDENT PROTEIN TRANSLOCASE PROTEIN TATA, CHLOROPLASTIC"/>
    <property type="match status" value="1"/>
</dbReference>
<organism evidence="12 13">
    <name type="scientific">Alkalitalea saponilacus</name>
    <dbReference type="NCBI Taxonomy" id="889453"/>
    <lineage>
        <taxon>Bacteria</taxon>
        <taxon>Pseudomonadati</taxon>
        <taxon>Bacteroidota</taxon>
        <taxon>Bacteroidia</taxon>
        <taxon>Marinilabiliales</taxon>
        <taxon>Marinilabiliaceae</taxon>
        <taxon>Alkalitalea</taxon>
    </lineage>
</organism>
<evidence type="ECO:0000256" key="8">
    <source>
        <dbReference type="ARBA" id="ARBA00025340"/>
    </source>
</evidence>
<dbReference type="HAMAP" id="MF_00236">
    <property type="entry name" value="TatA_E"/>
    <property type="match status" value="1"/>
</dbReference>
<evidence type="ECO:0000256" key="5">
    <source>
        <dbReference type="ARBA" id="ARBA00022989"/>
    </source>
</evidence>
<evidence type="ECO:0000313" key="13">
    <source>
        <dbReference type="Proteomes" id="UP000191055"/>
    </source>
</evidence>
<keyword evidence="9" id="KW-1003">Cell membrane</keyword>
<keyword evidence="7 9" id="KW-0472">Membrane</keyword>
<evidence type="ECO:0000256" key="10">
    <source>
        <dbReference type="SAM" id="Coils"/>
    </source>
</evidence>
<sequence>MTIFLFGISMGEVVLLFLVVLMLFGSKKIPDLARSLGKGMNEFRRAADDIKKEFEESTTEIKEELDEIEENMRQNSKEIRDLADDVYRDDYGTHDDSAVKDIYGLDKPEQSYEDEEKESEESLKNNEITANSNDLEIEDQMEVKNTDSENEEEKPEKE</sequence>
<feature type="coiled-coil region" evidence="10">
    <location>
        <begin position="40"/>
        <end position="85"/>
    </location>
</feature>
<keyword evidence="6 9" id="KW-0811">Translocation</keyword>
<dbReference type="KEGG" id="asx:CDL62_11180"/>
<feature type="region of interest" description="Disordered" evidence="11">
    <location>
        <begin position="88"/>
        <end position="158"/>
    </location>
</feature>
<gene>
    <name evidence="9" type="primary">tatA</name>
    <name evidence="12" type="ORF">SAMN03080601_00548</name>
</gene>
<dbReference type="GO" id="GO:0043953">
    <property type="term" value="P:protein transport by the Tat complex"/>
    <property type="evidence" value="ECO:0007669"/>
    <property type="project" value="UniProtKB-UniRule"/>
</dbReference>
<reference evidence="12 13" key="1">
    <citation type="submission" date="2017-02" db="EMBL/GenBank/DDBJ databases">
        <authorList>
            <person name="Peterson S.W."/>
        </authorList>
    </citation>
    <scope>NUCLEOTIDE SEQUENCE [LARGE SCALE GENOMIC DNA]</scope>
    <source>
        <strain evidence="12 13">DSM 24412</strain>
    </source>
</reference>
<keyword evidence="13" id="KW-1185">Reference proteome</keyword>
<protein>
    <recommendedName>
        <fullName evidence="9">Sec-independent protein translocase protein TatA</fullName>
    </recommendedName>
</protein>
<comment type="function">
    <text evidence="9">Part of the twin-arginine translocation (Tat) system that transports large folded proteins containing a characteristic twin-arginine motif in their signal peptide across membranes. TatA could form the protein-conducting channel of the Tat system.</text>
</comment>
<evidence type="ECO:0000256" key="4">
    <source>
        <dbReference type="ARBA" id="ARBA00022927"/>
    </source>
</evidence>
<dbReference type="Gene3D" id="1.20.5.3310">
    <property type="match status" value="1"/>
</dbReference>
<dbReference type="GO" id="GO:0033281">
    <property type="term" value="C:TAT protein transport complex"/>
    <property type="evidence" value="ECO:0007669"/>
    <property type="project" value="UniProtKB-UniRule"/>
</dbReference>
<evidence type="ECO:0000256" key="3">
    <source>
        <dbReference type="ARBA" id="ARBA00022692"/>
    </source>
</evidence>
<dbReference type="Proteomes" id="UP000191055">
    <property type="component" value="Unassembled WGS sequence"/>
</dbReference>
<evidence type="ECO:0000256" key="7">
    <source>
        <dbReference type="ARBA" id="ARBA00023136"/>
    </source>
</evidence>
<dbReference type="GO" id="GO:0006886">
    <property type="term" value="P:intracellular protein transport"/>
    <property type="evidence" value="ECO:0007669"/>
    <property type="project" value="UniProtKB-ARBA"/>
</dbReference>
<dbReference type="EMBL" id="FUYV01000002">
    <property type="protein sequence ID" value="SKB47669.1"/>
    <property type="molecule type" value="Genomic_DNA"/>
</dbReference>
<feature type="compositionally biased region" description="Acidic residues" evidence="11">
    <location>
        <begin position="148"/>
        <end position="158"/>
    </location>
</feature>
<keyword evidence="10" id="KW-0175">Coiled coil</keyword>
<evidence type="ECO:0000256" key="1">
    <source>
        <dbReference type="ARBA" id="ARBA00004167"/>
    </source>
</evidence>
<keyword evidence="2 9" id="KW-0813">Transport</keyword>
<comment type="subcellular location">
    <subcellularLocation>
        <location evidence="9">Cell membrane</location>
        <topology evidence="9">Single-pass membrane protein</topology>
    </subcellularLocation>
    <subcellularLocation>
        <location evidence="1">Membrane</location>
        <topology evidence="1">Single-pass membrane protein</topology>
    </subcellularLocation>
</comment>
<dbReference type="Pfam" id="PF02416">
    <property type="entry name" value="TatA_B_E"/>
    <property type="match status" value="1"/>
</dbReference>
<comment type="function">
    <text evidence="8">Part of the twin-arginine translocation (Tat) system that transports large folded proteins containing a characteristic twin-arginine motif in their signal peptide across the thylakoid membrane. Involved in delta pH-dependent protein transport required for chloroplast development, especially thylakoid membrane formation. TATC and TATB mediate precursor recognition, whereas TATA facilitates translocation.</text>
</comment>
<feature type="compositionally biased region" description="Polar residues" evidence="11">
    <location>
        <begin position="125"/>
        <end position="134"/>
    </location>
</feature>
<proteinExistence type="inferred from homology"/>
<keyword evidence="5 9" id="KW-1133">Transmembrane helix</keyword>
<dbReference type="InterPro" id="IPR003369">
    <property type="entry name" value="TatA/B/E"/>
</dbReference>
<dbReference type="RefSeq" id="WP_079556345.1">
    <property type="nucleotide sequence ID" value="NZ_CP021904.1"/>
</dbReference>
<name>A0A1T5BKV8_9BACT</name>
<evidence type="ECO:0000256" key="9">
    <source>
        <dbReference type="HAMAP-Rule" id="MF_00236"/>
    </source>
</evidence>
<feature type="compositionally biased region" description="Basic and acidic residues" evidence="11">
    <location>
        <begin position="88"/>
        <end position="110"/>
    </location>
</feature>
<dbReference type="AlphaFoldDB" id="A0A1T5BKV8"/>
<comment type="subunit">
    <text evidence="9">Forms a complex with TatC.</text>
</comment>
<feature type="transmembrane region" description="Helical" evidence="9">
    <location>
        <begin position="6"/>
        <end position="25"/>
    </location>
</feature>
<dbReference type="STRING" id="889453.SAMN03080601_00548"/>
<keyword evidence="3 9" id="KW-0812">Transmembrane</keyword>
<comment type="similarity">
    <text evidence="9">Belongs to the TatA/E family.</text>
</comment>
<evidence type="ECO:0000256" key="11">
    <source>
        <dbReference type="SAM" id="MobiDB-lite"/>
    </source>
</evidence>
<evidence type="ECO:0000256" key="6">
    <source>
        <dbReference type="ARBA" id="ARBA00023010"/>
    </source>
</evidence>
<dbReference type="InterPro" id="IPR006312">
    <property type="entry name" value="TatA/E"/>
</dbReference>
<dbReference type="PANTHER" id="PTHR33162">
    <property type="entry name" value="SEC-INDEPENDENT PROTEIN TRANSLOCASE PROTEIN TATA, CHLOROPLASTIC"/>
    <property type="match status" value="1"/>
</dbReference>
<keyword evidence="4 9" id="KW-0653">Protein transport</keyword>
<dbReference type="GO" id="GO:0008320">
    <property type="term" value="F:protein transmembrane transporter activity"/>
    <property type="evidence" value="ECO:0007669"/>
    <property type="project" value="UniProtKB-UniRule"/>
</dbReference>
<dbReference type="OrthoDB" id="9812812at2"/>
<accession>A0A1T5BKV8</accession>